<dbReference type="Pfam" id="PF14417">
    <property type="entry name" value="MEDS"/>
    <property type="match status" value="1"/>
</dbReference>
<organism evidence="4 5">
    <name type="scientific">Acrocarpospora pleiomorpha</name>
    <dbReference type="NCBI Taxonomy" id="90975"/>
    <lineage>
        <taxon>Bacteria</taxon>
        <taxon>Bacillati</taxon>
        <taxon>Actinomycetota</taxon>
        <taxon>Actinomycetes</taxon>
        <taxon>Streptosporangiales</taxon>
        <taxon>Streptosporangiaceae</taxon>
        <taxon>Acrocarpospora</taxon>
    </lineage>
</organism>
<dbReference type="Proteomes" id="UP000377595">
    <property type="component" value="Unassembled WGS sequence"/>
</dbReference>
<reference evidence="4 5" key="1">
    <citation type="submission" date="2019-10" db="EMBL/GenBank/DDBJ databases">
        <title>Whole genome shotgun sequence of Acrocarpospora pleiomorpha NBRC 16267.</title>
        <authorList>
            <person name="Ichikawa N."/>
            <person name="Kimura A."/>
            <person name="Kitahashi Y."/>
            <person name="Komaki H."/>
            <person name="Oguchi A."/>
        </authorList>
    </citation>
    <scope>NUCLEOTIDE SEQUENCE [LARGE SCALE GENOMIC DNA]</scope>
    <source>
        <strain evidence="4 5">NBRC 16267</strain>
    </source>
</reference>
<dbReference type="GO" id="GO:0004674">
    <property type="term" value="F:protein serine/threonine kinase activity"/>
    <property type="evidence" value="ECO:0007669"/>
    <property type="project" value="UniProtKB-KW"/>
</dbReference>
<dbReference type="InterPro" id="IPR050267">
    <property type="entry name" value="Anti-sigma-factor_SerPK"/>
</dbReference>
<dbReference type="Gene3D" id="3.30.565.10">
    <property type="entry name" value="Histidine kinase-like ATPase, C-terminal domain"/>
    <property type="match status" value="1"/>
</dbReference>
<keyword evidence="5" id="KW-1185">Reference proteome</keyword>
<protein>
    <recommendedName>
        <fullName evidence="6">Anti-sigma regulatory factor</fullName>
    </recommendedName>
</protein>
<keyword evidence="1" id="KW-0808">Transferase</keyword>
<dbReference type="InterPro" id="IPR047718">
    <property type="entry name" value="RsbA-like_anti_sig"/>
</dbReference>
<evidence type="ECO:0000256" key="1">
    <source>
        <dbReference type="ARBA" id="ARBA00022527"/>
    </source>
</evidence>
<evidence type="ECO:0000259" key="2">
    <source>
        <dbReference type="Pfam" id="PF13581"/>
    </source>
</evidence>
<dbReference type="EMBL" id="BLAF01000021">
    <property type="protein sequence ID" value="GES21219.1"/>
    <property type="molecule type" value="Genomic_DNA"/>
</dbReference>
<proteinExistence type="predicted"/>
<dbReference type="InterPro" id="IPR036890">
    <property type="entry name" value="HATPase_C_sf"/>
</dbReference>
<dbReference type="NCBIfam" id="NF041045">
    <property type="entry name" value="RsbA_anti_sig"/>
    <property type="match status" value="1"/>
</dbReference>
<keyword evidence="1" id="KW-0418">Kinase</keyword>
<dbReference type="AlphaFoldDB" id="A0A5M3XM77"/>
<evidence type="ECO:0000313" key="4">
    <source>
        <dbReference type="EMBL" id="GES21219.1"/>
    </source>
</evidence>
<dbReference type="Pfam" id="PF13581">
    <property type="entry name" value="HATPase_c_2"/>
    <property type="match status" value="1"/>
</dbReference>
<dbReference type="PANTHER" id="PTHR35526">
    <property type="entry name" value="ANTI-SIGMA-F FACTOR RSBW-RELATED"/>
    <property type="match status" value="1"/>
</dbReference>
<evidence type="ECO:0000259" key="3">
    <source>
        <dbReference type="Pfam" id="PF14417"/>
    </source>
</evidence>
<evidence type="ECO:0000313" key="5">
    <source>
        <dbReference type="Proteomes" id="UP000377595"/>
    </source>
</evidence>
<gene>
    <name evidence="4" type="ORF">Aple_041150</name>
</gene>
<keyword evidence="1" id="KW-0723">Serine/threonine-protein kinase</keyword>
<dbReference type="InterPro" id="IPR003594">
    <property type="entry name" value="HATPase_dom"/>
</dbReference>
<dbReference type="OrthoDB" id="3748385at2"/>
<evidence type="ECO:0008006" key="6">
    <source>
        <dbReference type="Google" id="ProtNLM"/>
    </source>
</evidence>
<accession>A0A5M3XM77</accession>
<name>A0A5M3XM77_9ACTN</name>
<feature type="domain" description="MEDS" evidence="3">
    <location>
        <begin position="29"/>
        <end position="150"/>
    </location>
</feature>
<sequence length="319" mass="35384">MHCHKTLELVTFVPVQVERAPLVSEPFAHMAVAYGSGEEYLKTVLPALLDGLRRGERTILLGPEENLDLVRTALGADATRVELGLSQDWYGHPARTMAAYLDFARRNGPARMICEPVWSSARDAAEWAKIEAIANLAFAGIQATMMCVYRDPGEEVFRSHPWYLDGEAVRASEPYLPPERMDWEQPAFESPPAEAEGLDFDLPGVRRMRAFVRDQAYAAGLERDEVTSLVLAAAEIAANAVEHGAGHGRVAVWRAGDELICEITNPDAGIEVPFPGYIPPEHESLRGYGLWISRQLCDAMEVRTLDGKSCVRLHMRMTL</sequence>
<dbReference type="SUPFAM" id="SSF55874">
    <property type="entry name" value="ATPase domain of HSP90 chaperone/DNA topoisomerase II/histidine kinase"/>
    <property type="match status" value="1"/>
</dbReference>
<dbReference type="InterPro" id="IPR025847">
    <property type="entry name" value="MEDS_domain"/>
</dbReference>
<comment type="caution">
    <text evidence="4">The sequence shown here is derived from an EMBL/GenBank/DDBJ whole genome shotgun (WGS) entry which is preliminary data.</text>
</comment>
<feature type="domain" description="Histidine kinase/HSP90-like ATPase" evidence="2">
    <location>
        <begin position="205"/>
        <end position="313"/>
    </location>
</feature>